<dbReference type="InterPro" id="IPR001876">
    <property type="entry name" value="Znf_RanBP2"/>
</dbReference>
<dbReference type="PANTHER" id="PTHR11685">
    <property type="entry name" value="RBR FAMILY RING FINGER AND IBR DOMAIN-CONTAINING"/>
    <property type="match status" value="1"/>
</dbReference>
<name>R0HGZ8_9BRAS</name>
<proteinExistence type="inferred from homology"/>
<dbReference type="SMART" id="SM00647">
    <property type="entry name" value="IBR"/>
    <property type="match status" value="2"/>
</dbReference>
<keyword evidence="11" id="KW-0862">Zinc</keyword>
<gene>
    <name evidence="13" type="ORF">CARUB_v10003823mg</name>
</gene>
<dbReference type="Gene3D" id="3.30.40.10">
    <property type="entry name" value="Zinc/RING finger domain, C3HC4 (zinc finger)"/>
    <property type="match status" value="1"/>
</dbReference>
<comment type="similarity">
    <text evidence="4">Belongs to the RBR family. Ariadne subfamily.</text>
</comment>
<evidence type="ECO:0000256" key="8">
    <source>
        <dbReference type="ARBA" id="ARBA00022737"/>
    </source>
</evidence>
<keyword evidence="9" id="KW-0863">Zinc-finger</keyword>
<evidence type="ECO:0000256" key="6">
    <source>
        <dbReference type="ARBA" id="ARBA00022679"/>
    </source>
</evidence>
<sequence length="504" mass="56999">MEAGGQRYSVLVKSEVREQMVKEIDQISEVFSVSKSDATVILTRLRWNSFKASDRLGDNKEKFLAELGLVRVVDSNSSSADREKATLSDGTNGDYFVSTPFCSHKFSKTCWSEYLTDALEKNKEEGGLIISCLNQDCVAPVGPDTIGKLSEPVKDMYEGYLMKSFVEGHKATIKWCPESGCQYAIVLQEDTEVDFGVVCLCGHTFCWTCGLESHRPVTCKKASIWCKYLLDHSRSVAWINSNTNPCPNCSSPVQQNGDPAYRLIECICEHKFCWVCLRTEEEHNGMWNCAPVADPVANSSPSELTQILHLQLWEADQKALEEAKSKRKDLEENIIPKIVEICGLSEQDLKTVREAGMLIVQCIQVLKWSRVFDYFINEYESTKKQYLKHLRDQASAMLRMHGWNLGKVLEESLVRRNVYCSKHMLETSTTTTGNHFDGFVKELEDGMPQVKTEAYEDGPGPSIHWLCRRCTFENSYVDKHCKMCAFPLVSPAPPPPPEDLGKME</sequence>
<dbReference type="GO" id="GO:0016567">
    <property type="term" value="P:protein ubiquitination"/>
    <property type="evidence" value="ECO:0007669"/>
    <property type="project" value="UniProtKB-UniPathway"/>
</dbReference>
<feature type="domain" description="RING-type" evidence="12">
    <location>
        <begin position="79"/>
        <end position="293"/>
    </location>
</feature>
<protein>
    <recommendedName>
        <fullName evidence="5">RBR-type E3 ubiquitin transferase</fullName>
        <ecNumber evidence="5">2.3.2.31</ecNumber>
    </recommendedName>
</protein>
<dbReference type="STRING" id="81985.R0HGZ8"/>
<dbReference type="CDD" id="cd20346">
    <property type="entry name" value="BRcat_RBR_ANKIB1"/>
    <property type="match status" value="1"/>
</dbReference>
<dbReference type="SUPFAM" id="SSF90209">
    <property type="entry name" value="Ran binding protein zinc finger-like"/>
    <property type="match status" value="1"/>
</dbReference>
<keyword evidence="10" id="KW-0833">Ubl conjugation pathway</keyword>
<reference evidence="14" key="1">
    <citation type="journal article" date="2013" name="Nat. Genet.">
        <title>The Capsella rubella genome and the genomic consequences of rapid mating system evolution.</title>
        <authorList>
            <person name="Slotte T."/>
            <person name="Hazzouri K.M."/>
            <person name="Agren J.A."/>
            <person name="Koenig D."/>
            <person name="Maumus F."/>
            <person name="Guo Y.L."/>
            <person name="Steige K."/>
            <person name="Platts A.E."/>
            <person name="Escobar J.S."/>
            <person name="Newman L.K."/>
            <person name="Wang W."/>
            <person name="Mandakova T."/>
            <person name="Vello E."/>
            <person name="Smith L.M."/>
            <person name="Henz S.R."/>
            <person name="Steffen J."/>
            <person name="Takuno S."/>
            <person name="Brandvain Y."/>
            <person name="Coop G."/>
            <person name="Andolfatto P."/>
            <person name="Hu T.T."/>
            <person name="Blanchette M."/>
            <person name="Clark R.M."/>
            <person name="Quesneville H."/>
            <person name="Nordborg M."/>
            <person name="Gaut B.S."/>
            <person name="Lysak M.A."/>
            <person name="Jenkins J."/>
            <person name="Grimwood J."/>
            <person name="Chapman J."/>
            <person name="Prochnik S."/>
            <person name="Shu S."/>
            <person name="Rokhsar D."/>
            <person name="Schmutz J."/>
            <person name="Weigel D."/>
            <person name="Wright S.I."/>
        </authorList>
    </citation>
    <scope>NUCLEOTIDE SEQUENCE [LARGE SCALE GENOMIC DNA]</scope>
    <source>
        <strain evidence="14">cv. Monte Gargano</strain>
    </source>
</reference>
<comment type="pathway">
    <text evidence="3">Protein modification; protein ubiquitination.</text>
</comment>
<dbReference type="EC" id="2.3.2.31" evidence="5"/>
<accession>R0HGZ8</accession>
<dbReference type="InterPro" id="IPR031127">
    <property type="entry name" value="E3_UB_ligase_RBR"/>
</dbReference>
<dbReference type="UniPathway" id="UPA00143"/>
<evidence type="ECO:0000256" key="5">
    <source>
        <dbReference type="ARBA" id="ARBA00012251"/>
    </source>
</evidence>
<dbReference type="AlphaFoldDB" id="R0HGZ8"/>
<keyword evidence="7" id="KW-0479">Metal-binding</keyword>
<dbReference type="InterPro" id="IPR002867">
    <property type="entry name" value="IBR_dom"/>
</dbReference>
<dbReference type="Gene3D" id="1.20.120.1750">
    <property type="match status" value="1"/>
</dbReference>
<dbReference type="KEGG" id="crb:17883328"/>
<dbReference type="InterPro" id="IPR036443">
    <property type="entry name" value="Znf_RanBP2_sf"/>
</dbReference>
<evidence type="ECO:0000256" key="9">
    <source>
        <dbReference type="ARBA" id="ARBA00022771"/>
    </source>
</evidence>
<evidence type="ECO:0000256" key="4">
    <source>
        <dbReference type="ARBA" id="ARBA00005884"/>
    </source>
</evidence>
<evidence type="ECO:0000256" key="1">
    <source>
        <dbReference type="ARBA" id="ARBA00001798"/>
    </source>
</evidence>
<evidence type="ECO:0000256" key="10">
    <source>
        <dbReference type="ARBA" id="ARBA00022786"/>
    </source>
</evidence>
<evidence type="ECO:0000313" key="14">
    <source>
        <dbReference type="Proteomes" id="UP000029121"/>
    </source>
</evidence>
<comment type="cofactor">
    <cofactor evidence="2">
        <name>Zn(2+)</name>
        <dbReference type="ChEBI" id="CHEBI:29105"/>
    </cofactor>
</comment>
<dbReference type="OrthoDB" id="10009520at2759"/>
<dbReference type="InterPro" id="IPR017907">
    <property type="entry name" value="Znf_RING_CS"/>
</dbReference>
<keyword evidence="14" id="KW-1185">Reference proteome</keyword>
<evidence type="ECO:0000256" key="3">
    <source>
        <dbReference type="ARBA" id="ARBA00004906"/>
    </source>
</evidence>
<evidence type="ECO:0000256" key="2">
    <source>
        <dbReference type="ARBA" id="ARBA00001947"/>
    </source>
</evidence>
<dbReference type="EMBL" id="KB870810">
    <property type="protein sequence ID" value="EOA23053.1"/>
    <property type="molecule type" value="Genomic_DNA"/>
</dbReference>
<dbReference type="Pfam" id="PF01485">
    <property type="entry name" value="IBR"/>
    <property type="match status" value="1"/>
</dbReference>
<dbReference type="GO" id="GO:0061630">
    <property type="term" value="F:ubiquitin protein ligase activity"/>
    <property type="evidence" value="ECO:0007669"/>
    <property type="project" value="UniProtKB-EC"/>
</dbReference>
<evidence type="ECO:0000256" key="7">
    <source>
        <dbReference type="ARBA" id="ARBA00022723"/>
    </source>
</evidence>
<keyword evidence="8" id="KW-0677">Repeat</keyword>
<evidence type="ECO:0000313" key="13">
    <source>
        <dbReference type="EMBL" id="EOA23053.1"/>
    </source>
</evidence>
<evidence type="ECO:0000256" key="11">
    <source>
        <dbReference type="ARBA" id="ARBA00022833"/>
    </source>
</evidence>
<organism evidence="13 14">
    <name type="scientific">Capsella rubella</name>
    <dbReference type="NCBI Taxonomy" id="81985"/>
    <lineage>
        <taxon>Eukaryota</taxon>
        <taxon>Viridiplantae</taxon>
        <taxon>Streptophyta</taxon>
        <taxon>Embryophyta</taxon>
        <taxon>Tracheophyta</taxon>
        <taxon>Spermatophyta</taxon>
        <taxon>Magnoliopsida</taxon>
        <taxon>eudicotyledons</taxon>
        <taxon>Gunneridae</taxon>
        <taxon>Pentapetalae</taxon>
        <taxon>rosids</taxon>
        <taxon>malvids</taxon>
        <taxon>Brassicales</taxon>
        <taxon>Brassicaceae</taxon>
        <taxon>Camelineae</taxon>
        <taxon>Capsella</taxon>
    </lineage>
</organism>
<dbReference type="InterPro" id="IPR044066">
    <property type="entry name" value="TRIAD_supradom"/>
</dbReference>
<dbReference type="PROSITE" id="PS51873">
    <property type="entry name" value="TRIAD"/>
    <property type="match status" value="1"/>
</dbReference>
<keyword evidence="6" id="KW-0808">Transferase</keyword>
<dbReference type="PROSITE" id="PS01358">
    <property type="entry name" value="ZF_RANBP2_1"/>
    <property type="match status" value="1"/>
</dbReference>
<comment type="catalytic activity">
    <reaction evidence="1">
        <text>[E2 ubiquitin-conjugating enzyme]-S-ubiquitinyl-L-cysteine + [acceptor protein]-L-lysine = [E2 ubiquitin-conjugating enzyme]-L-cysteine + [acceptor protein]-N(6)-ubiquitinyl-L-lysine.</text>
        <dbReference type="EC" id="2.3.2.31"/>
    </reaction>
</comment>
<dbReference type="InterPro" id="IPR013083">
    <property type="entry name" value="Znf_RING/FYVE/PHD"/>
</dbReference>
<dbReference type="GO" id="GO:0008270">
    <property type="term" value="F:zinc ion binding"/>
    <property type="evidence" value="ECO:0007669"/>
    <property type="project" value="UniProtKB-KW"/>
</dbReference>
<dbReference type="SUPFAM" id="SSF57850">
    <property type="entry name" value="RING/U-box"/>
    <property type="match status" value="3"/>
</dbReference>
<evidence type="ECO:0000259" key="12">
    <source>
        <dbReference type="PROSITE" id="PS51873"/>
    </source>
</evidence>
<dbReference type="eggNOG" id="KOG1815">
    <property type="taxonomic scope" value="Eukaryota"/>
</dbReference>
<dbReference type="Proteomes" id="UP000029121">
    <property type="component" value="Unassembled WGS sequence"/>
</dbReference>
<dbReference type="PROSITE" id="PS00518">
    <property type="entry name" value="ZF_RING_1"/>
    <property type="match status" value="1"/>
</dbReference>